<feature type="compositionally biased region" description="Polar residues" evidence="1">
    <location>
        <begin position="67"/>
        <end position="83"/>
    </location>
</feature>
<feature type="region of interest" description="Disordered" evidence="1">
    <location>
        <begin position="211"/>
        <end position="234"/>
    </location>
</feature>
<feature type="region of interest" description="Disordered" evidence="1">
    <location>
        <begin position="161"/>
        <end position="185"/>
    </location>
</feature>
<feature type="region of interest" description="Disordered" evidence="1">
    <location>
        <begin position="62"/>
        <end position="100"/>
    </location>
</feature>
<gene>
    <name evidence="2" type="ORF">VB695_17790</name>
</gene>
<dbReference type="EMBL" id="JAYGHK010000066">
    <property type="protein sequence ID" value="MEA5609896.1"/>
    <property type="molecule type" value="Genomic_DNA"/>
</dbReference>
<comment type="caution">
    <text evidence="2">The sequence shown here is derived from an EMBL/GenBank/DDBJ whole genome shotgun (WGS) entry which is preliminary data.</text>
</comment>
<evidence type="ECO:0000313" key="3">
    <source>
        <dbReference type="Proteomes" id="UP001303285"/>
    </source>
</evidence>
<dbReference type="RefSeq" id="WP_323245699.1">
    <property type="nucleotide sequence ID" value="NZ_JAYGHK010000066.1"/>
</dbReference>
<proteinExistence type="predicted"/>
<name>A0ABU5UUG4_NODSP</name>
<reference evidence="2 3" key="1">
    <citation type="submission" date="2023-12" db="EMBL/GenBank/DDBJ databases">
        <title>Baltic Sea Cyanobacteria.</title>
        <authorList>
            <person name="Delbaje E."/>
            <person name="Fewer D.P."/>
            <person name="Shishido T.K."/>
        </authorList>
    </citation>
    <scope>NUCLEOTIDE SEQUENCE [LARGE SCALE GENOMIC DNA]</scope>
    <source>
        <strain evidence="2 3">UHCC 0060</strain>
    </source>
</reference>
<sequence length="284" mass="30530">MSAIINNYRQLDVAFLLLNDLTTKLRTAGARISVRKVGNFHRITVLKEPTIASIEQILGDTSRETETPNLSSNNAITSPSEITSLPDETFSEAGSNTLPTVSEDIEDNSVVDAIAQTSPESITPPSDTPSEDVTNTVPTINVEIEDNSVVEAIAQKTLPEAIALPELPESTSSTDDTPSEASSNTVTVVSDDIDHSSDSNDIIPCDTAELITDSTDSPTPDHSSSEVTNIPDSPELASLENLQSLTLKRLKELAKLHKIPGFSRMKEEKLVSKLHGLATKEQVL</sequence>
<dbReference type="Proteomes" id="UP001303285">
    <property type="component" value="Unassembled WGS sequence"/>
</dbReference>
<evidence type="ECO:0000256" key="1">
    <source>
        <dbReference type="SAM" id="MobiDB-lite"/>
    </source>
</evidence>
<protein>
    <recommendedName>
        <fullName evidence="4">Rho termination factor N-terminal domain-containing protein</fullName>
    </recommendedName>
</protein>
<feature type="compositionally biased region" description="Low complexity" evidence="1">
    <location>
        <begin position="168"/>
        <end position="183"/>
    </location>
</feature>
<evidence type="ECO:0000313" key="2">
    <source>
        <dbReference type="EMBL" id="MEA5609896.1"/>
    </source>
</evidence>
<accession>A0ABU5UUG4</accession>
<feature type="compositionally biased region" description="Low complexity" evidence="1">
    <location>
        <begin position="212"/>
        <end position="222"/>
    </location>
</feature>
<organism evidence="2 3">
    <name type="scientific">Nodularia spumigena UHCC 0060</name>
    <dbReference type="NCBI Taxonomy" id="3110300"/>
    <lineage>
        <taxon>Bacteria</taxon>
        <taxon>Bacillati</taxon>
        <taxon>Cyanobacteriota</taxon>
        <taxon>Cyanophyceae</taxon>
        <taxon>Nostocales</taxon>
        <taxon>Nodulariaceae</taxon>
        <taxon>Nodularia</taxon>
    </lineage>
</organism>
<keyword evidence="3" id="KW-1185">Reference proteome</keyword>
<evidence type="ECO:0008006" key="4">
    <source>
        <dbReference type="Google" id="ProtNLM"/>
    </source>
</evidence>